<gene>
    <name evidence="2" type="ORF">P5673_028959</name>
</gene>
<dbReference type="InterPro" id="IPR013762">
    <property type="entry name" value="Integrase-like_cat_sf"/>
</dbReference>
<proteinExistence type="predicted"/>
<evidence type="ECO:0000256" key="1">
    <source>
        <dbReference type="ARBA" id="ARBA00023172"/>
    </source>
</evidence>
<name>A0AAD9PX06_ACRCE</name>
<protein>
    <recommendedName>
        <fullName evidence="4">Tyr recombinase domain-containing protein</fullName>
    </recommendedName>
</protein>
<dbReference type="SUPFAM" id="SSF56349">
    <property type="entry name" value="DNA breaking-rejoining enzymes"/>
    <property type="match status" value="1"/>
</dbReference>
<reference evidence="2" key="2">
    <citation type="journal article" date="2023" name="Science">
        <title>Genomic signatures of disease resistance in endangered staghorn corals.</title>
        <authorList>
            <person name="Vollmer S.V."/>
            <person name="Selwyn J.D."/>
            <person name="Despard B.A."/>
            <person name="Roesel C.L."/>
        </authorList>
    </citation>
    <scope>NUCLEOTIDE SEQUENCE</scope>
    <source>
        <strain evidence="2">K2</strain>
    </source>
</reference>
<reference evidence="2" key="1">
    <citation type="journal article" date="2023" name="G3 (Bethesda)">
        <title>Whole genome assembly and annotation of the endangered Caribbean coral Acropora cervicornis.</title>
        <authorList>
            <person name="Selwyn J.D."/>
            <person name="Vollmer S.V."/>
        </authorList>
    </citation>
    <scope>NUCLEOTIDE SEQUENCE</scope>
    <source>
        <strain evidence="2">K2</strain>
    </source>
</reference>
<dbReference type="PANTHER" id="PTHR34605:SF5">
    <property type="entry name" value="INTEGRASE_RECOMBINASE XERD HOMOLOG"/>
    <property type="match status" value="1"/>
</dbReference>
<keyword evidence="3" id="KW-1185">Reference proteome</keyword>
<dbReference type="GO" id="GO:0006310">
    <property type="term" value="P:DNA recombination"/>
    <property type="evidence" value="ECO:0007669"/>
    <property type="project" value="UniProtKB-KW"/>
</dbReference>
<dbReference type="GO" id="GO:0015074">
    <property type="term" value="P:DNA integration"/>
    <property type="evidence" value="ECO:0007669"/>
    <property type="project" value="InterPro"/>
</dbReference>
<dbReference type="PANTHER" id="PTHR34605">
    <property type="entry name" value="PHAGE_INTEGRASE DOMAIN-CONTAINING PROTEIN"/>
    <property type="match status" value="1"/>
</dbReference>
<dbReference type="GO" id="GO:0003677">
    <property type="term" value="F:DNA binding"/>
    <property type="evidence" value="ECO:0007669"/>
    <property type="project" value="InterPro"/>
</dbReference>
<dbReference type="EMBL" id="JARQWQ010000111">
    <property type="protein sequence ID" value="KAK2550434.1"/>
    <property type="molecule type" value="Genomic_DNA"/>
</dbReference>
<evidence type="ECO:0000313" key="2">
    <source>
        <dbReference type="EMBL" id="KAK2550434.1"/>
    </source>
</evidence>
<dbReference type="Gene3D" id="1.10.443.10">
    <property type="entry name" value="Intergrase catalytic core"/>
    <property type="match status" value="1"/>
</dbReference>
<dbReference type="InterPro" id="IPR052925">
    <property type="entry name" value="Phage_Integrase-like_Recomb"/>
</dbReference>
<dbReference type="InterPro" id="IPR011010">
    <property type="entry name" value="DNA_brk_join_enz"/>
</dbReference>
<keyword evidence="1" id="KW-0233">DNA recombination</keyword>
<sequence>MVPSLRNIAHLNCSLLNARVDSGFRYEDLEIEVANVQVSEGTKLTIHTRYALKFCSLLDFTASDHLALLAALLVGFFTLFRTANLCPQSGEIFSFFSTLSRNYITFTSWCGAITVTWTKTGQSGDTALIVPVSRISYSDLCPVKALQALFQGVHVSPSAPAFSHIAKAQRPDRLTISTLNCSIQSLASRIGLEPAKYSGHSLRRGGATFAFQCGIPAEFIKMQGDWRSDAYLLHLLIPLVDRLISSQTLAYHVGIIV</sequence>
<organism evidence="2 3">
    <name type="scientific">Acropora cervicornis</name>
    <name type="common">Staghorn coral</name>
    <dbReference type="NCBI Taxonomy" id="6130"/>
    <lineage>
        <taxon>Eukaryota</taxon>
        <taxon>Metazoa</taxon>
        <taxon>Cnidaria</taxon>
        <taxon>Anthozoa</taxon>
        <taxon>Hexacorallia</taxon>
        <taxon>Scleractinia</taxon>
        <taxon>Astrocoeniina</taxon>
        <taxon>Acroporidae</taxon>
        <taxon>Acropora</taxon>
    </lineage>
</organism>
<comment type="caution">
    <text evidence="2">The sequence shown here is derived from an EMBL/GenBank/DDBJ whole genome shotgun (WGS) entry which is preliminary data.</text>
</comment>
<dbReference type="Proteomes" id="UP001249851">
    <property type="component" value="Unassembled WGS sequence"/>
</dbReference>
<evidence type="ECO:0000313" key="3">
    <source>
        <dbReference type="Proteomes" id="UP001249851"/>
    </source>
</evidence>
<dbReference type="AlphaFoldDB" id="A0AAD9PX06"/>
<accession>A0AAD9PX06</accession>
<evidence type="ECO:0008006" key="4">
    <source>
        <dbReference type="Google" id="ProtNLM"/>
    </source>
</evidence>